<dbReference type="InterPro" id="IPR001343">
    <property type="entry name" value="Hemolysn_Ca-bd"/>
</dbReference>
<sequence>NVSAPGSDSATVGDTTAPTVTAGQSFTYDENRPADALIGTVDATDTTGVTAFRFSATGTSVSADGFFRIDNQGRITLTTAGAQSDANDFEQGNNTHTYAVDVLDAAGNASSTTVTLHESNLNDNAPDVQPVTLSIKEDGSLIIKSTDLLAGATDKDGDSLSAAALKLESGNGTLVANSDGTWTFTPSANWSGDAHFSFDVSDGALASRGSMTVAVEAVADTPTLATQAAVDTPQPTGLLLQSWNQLSSLSGTGNGANPSTLKAAIDAAGSPSSSSTLSDAHLSSVTAGVANKLSGLIYLEAGKTYTFSGVGYDSVAVVVGGSHVASATWGGSGGTNGNFSGTFIPSSSGYYTLAIYQHNQAGAGNLDVNVQVNGGPVTNLATANIGLYKNPSDVLGDGVRLSDLTYDISGNAYYQSYGYNEGAQGSTIPLSRLSADLVDRDGSEALSLEVSNIPAGMRLSDGTHTFTASGEVSKVDVSQWDLSKLTVTPPPGYSGQFELTVSATATEASNADEASTTLTLPVTVHPDNALQIGNGANSNGNDNIVGGNGNDVLLGDEGGTLVITQPGISYNIALLVDTSGSMEGNLMTLTKAALKSFAASLVGHDGVINIALIGFAGLSQTNVKISFADLQSGNLTALNNAIDNLQATGGTNYEAGFKTAANWFDTHADATSGYQNLTYFLTDGDPTYYLNGSNEAGTGNSTSYETLQESVAAFNQYSASLGKVHAIGIGSGVSEQYLQFFDNTGAGVDATVGFNPTTLYNFNSGGLSNWGIEGTSGSANSGSAVERVNNFGSNNDYLCIRDNYHASSPEASTKATTPGMSVTAAQNGDAFGFSFRTSNFGDADTFTWKLVNNSGQIIDQGTHSGELTSFTAVTTKPVVGAGTYRFIFEVLDGSSGDGNAEIQIDDIVRYQDVVAAPASDVDIVTNANQFAAALQGGSTALDPVAVGHDVIAGGSGHDIIFGDVINTDELPWAENNLIKPDSLPNGSGVTALEKFLEMKNGVAPTDADLYGYIRANHEQFNVAGDTRGGNDTLNGGAGNDILYGQGGNDILIGGAGDDILYGGTGADTFVWQKGDIGHDVIKDFNASEGDRIDLRDLLQGENDGNILNYLRVDTATSTLQISTTGVLNESGSNADVTIKLENGGSAVNLSSYGSTSADIINALVGQHDLIKIDHN</sequence>
<evidence type="ECO:0000256" key="2">
    <source>
        <dbReference type="SAM" id="MobiDB-lite"/>
    </source>
</evidence>
<dbReference type="PANTHER" id="PTHR10166:SF37">
    <property type="entry name" value="STOLID, ISOFORM H"/>
    <property type="match status" value="1"/>
</dbReference>
<accession>A0A0D7DZS6</accession>
<dbReference type="CDD" id="cd00198">
    <property type="entry name" value="vWFA"/>
    <property type="match status" value="1"/>
</dbReference>
<dbReference type="SMART" id="SM00327">
    <property type="entry name" value="VWA"/>
    <property type="match status" value="1"/>
</dbReference>
<evidence type="ECO:0000256" key="1">
    <source>
        <dbReference type="ARBA" id="ARBA00022837"/>
    </source>
</evidence>
<dbReference type="EMBL" id="JXXD01000224">
    <property type="protein sequence ID" value="KIZ33751.1"/>
    <property type="molecule type" value="Genomic_DNA"/>
</dbReference>
<dbReference type="Gene3D" id="3.40.50.410">
    <property type="entry name" value="von Willebrand factor, type A domain"/>
    <property type="match status" value="1"/>
</dbReference>
<dbReference type="Proteomes" id="UP000032439">
    <property type="component" value="Unassembled WGS sequence"/>
</dbReference>
<dbReference type="InterPro" id="IPR019960">
    <property type="entry name" value="T1SS_VCA0849"/>
</dbReference>
<dbReference type="CDD" id="cd11304">
    <property type="entry name" value="Cadherin_repeat"/>
    <property type="match status" value="1"/>
</dbReference>
<dbReference type="GO" id="GO:0016020">
    <property type="term" value="C:membrane"/>
    <property type="evidence" value="ECO:0007669"/>
    <property type="project" value="InterPro"/>
</dbReference>
<dbReference type="InterPro" id="IPR011049">
    <property type="entry name" value="Serralysin-like_metalloprot_C"/>
</dbReference>
<name>A0A0D7DZS6_STUST</name>
<dbReference type="Pfam" id="PF17892">
    <property type="entry name" value="Cadherin_5"/>
    <property type="match status" value="1"/>
</dbReference>
<dbReference type="InterPro" id="IPR002035">
    <property type="entry name" value="VWF_A"/>
</dbReference>
<feature type="non-terminal residue" evidence="5">
    <location>
        <position position="1"/>
    </location>
</feature>
<dbReference type="SUPFAM" id="SSF49313">
    <property type="entry name" value="Cadherin-like"/>
    <property type="match status" value="1"/>
</dbReference>
<dbReference type="Pfam" id="PF00092">
    <property type="entry name" value="VWA"/>
    <property type="match status" value="1"/>
</dbReference>
<comment type="caution">
    <text evidence="5">The sequence shown here is derived from an EMBL/GenBank/DDBJ whole genome shotgun (WGS) entry which is preliminary data.</text>
</comment>
<dbReference type="InterPro" id="IPR015919">
    <property type="entry name" value="Cadherin-like_sf"/>
</dbReference>
<reference evidence="5 6" key="1">
    <citation type="submission" date="2014-11" db="EMBL/GenBank/DDBJ databases">
        <title>Genomics and ecophysiology of heterotrophic nitrogen fixing bacteria isolated from estuarine surface water.</title>
        <authorList>
            <person name="Bentzon-Tilia M."/>
            <person name="Severin I."/>
            <person name="Hansen L.H."/>
            <person name="Riemann L."/>
        </authorList>
    </citation>
    <scope>NUCLEOTIDE SEQUENCE [LARGE SCALE GENOMIC DNA]</scope>
    <source>
        <strain evidence="5 6">BAL361</strain>
    </source>
</reference>
<evidence type="ECO:0000259" key="3">
    <source>
        <dbReference type="PROSITE" id="PS50234"/>
    </source>
</evidence>
<dbReference type="Pfam" id="PF00353">
    <property type="entry name" value="HemolysinCabind"/>
    <property type="match status" value="3"/>
</dbReference>
<dbReference type="PATRIC" id="fig|316.110.peg.2110"/>
<dbReference type="InterPro" id="IPR018511">
    <property type="entry name" value="Hemolysin-typ_Ca-bd_CS"/>
</dbReference>
<dbReference type="Gene3D" id="2.60.40.60">
    <property type="entry name" value="Cadherins"/>
    <property type="match status" value="1"/>
</dbReference>
<dbReference type="InterPro" id="IPR041690">
    <property type="entry name" value="Cadherin_5"/>
</dbReference>
<dbReference type="InterPro" id="IPR036465">
    <property type="entry name" value="vWFA_dom_sf"/>
</dbReference>
<evidence type="ECO:0008006" key="7">
    <source>
        <dbReference type="Google" id="ProtNLM"/>
    </source>
</evidence>
<proteinExistence type="predicted"/>
<evidence type="ECO:0000313" key="6">
    <source>
        <dbReference type="Proteomes" id="UP000032439"/>
    </source>
</evidence>
<dbReference type="RefSeq" id="WP_044316056.1">
    <property type="nucleotide sequence ID" value="NZ_JXXD01000224.1"/>
</dbReference>
<dbReference type="PROSITE" id="PS50268">
    <property type="entry name" value="CADHERIN_2"/>
    <property type="match status" value="1"/>
</dbReference>
<dbReference type="NCBIfam" id="TIGR03661">
    <property type="entry name" value="T1SS_VCA0849"/>
    <property type="match status" value="1"/>
</dbReference>
<gene>
    <name evidence="5" type="ORF">LO50_19405</name>
</gene>
<dbReference type="PROSITE" id="PS00330">
    <property type="entry name" value="HEMOLYSIN_CALCIUM"/>
    <property type="match status" value="2"/>
</dbReference>
<dbReference type="AlphaFoldDB" id="A0A0D7DZS6"/>
<dbReference type="PROSITE" id="PS50234">
    <property type="entry name" value="VWFA"/>
    <property type="match status" value="1"/>
</dbReference>
<feature type="domain" description="VWFA" evidence="3">
    <location>
        <begin position="571"/>
        <end position="788"/>
    </location>
</feature>
<dbReference type="SUPFAM" id="SSF53300">
    <property type="entry name" value="vWA-like"/>
    <property type="match status" value="1"/>
</dbReference>
<dbReference type="GO" id="GO:0007156">
    <property type="term" value="P:homophilic cell adhesion via plasma membrane adhesion molecules"/>
    <property type="evidence" value="ECO:0007669"/>
    <property type="project" value="InterPro"/>
</dbReference>
<dbReference type="SUPFAM" id="SSF51120">
    <property type="entry name" value="beta-Roll"/>
    <property type="match status" value="1"/>
</dbReference>
<dbReference type="Gene3D" id="2.60.40.2810">
    <property type="match status" value="1"/>
</dbReference>
<keyword evidence="1" id="KW-0106">Calcium</keyword>
<organism evidence="5 6">
    <name type="scientific">Stutzerimonas stutzeri</name>
    <name type="common">Pseudomonas stutzeri</name>
    <dbReference type="NCBI Taxonomy" id="316"/>
    <lineage>
        <taxon>Bacteria</taxon>
        <taxon>Pseudomonadati</taxon>
        <taxon>Pseudomonadota</taxon>
        <taxon>Gammaproteobacteria</taxon>
        <taxon>Pseudomonadales</taxon>
        <taxon>Pseudomonadaceae</taxon>
        <taxon>Stutzerimonas</taxon>
    </lineage>
</organism>
<feature type="domain" description="Cadherin" evidence="4">
    <location>
        <begin position="20"/>
        <end position="128"/>
    </location>
</feature>
<dbReference type="GO" id="GO:0005509">
    <property type="term" value="F:calcium ion binding"/>
    <property type="evidence" value="ECO:0007669"/>
    <property type="project" value="InterPro"/>
</dbReference>
<dbReference type="InterPro" id="IPR002126">
    <property type="entry name" value="Cadherin-like_dom"/>
</dbReference>
<evidence type="ECO:0000259" key="4">
    <source>
        <dbReference type="PROSITE" id="PS50268"/>
    </source>
</evidence>
<protein>
    <recommendedName>
        <fullName evidence="7">VWFA domain-containing protein</fullName>
    </recommendedName>
</protein>
<evidence type="ECO:0000313" key="5">
    <source>
        <dbReference type="EMBL" id="KIZ33751.1"/>
    </source>
</evidence>
<dbReference type="PANTHER" id="PTHR10166">
    <property type="entry name" value="VOLTAGE-DEPENDENT CALCIUM CHANNEL SUBUNIT ALPHA-2/DELTA-RELATED"/>
    <property type="match status" value="1"/>
</dbReference>
<feature type="region of interest" description="Disordered" evidence="2">
    <location>
        <begin position="1"/>
        <end position="23"/>
    </location>
</feature>
<dbReference type="PRINTS" id="PR00313">
    <property type="entry name" value="CABNDNGRPT"/>
</dbReference>
<dbReference type="InterPro" id="IPR051173">
    <property type="entry name" value="Ca_channel_alpha-2/delta"/>
</dbReference>
<dbReference type="Gene3D" id="2.150.10.10">
    <property type="entry name" value="Serralysin-like metalloprotease, C-terminal"/>
    <property type="match status" value="1"/>
</dbReference>